<keyword evidence="2" id="KW-1185">Reference proteome</keyword>
<dbReference type="AlphaFoldDB" id="A0A397SC32"/>
<name>A0A397SC32_9GLOM</name>
<accession>A0A397SC32</accession>
<organism evidence="1 2">
    <name type="scientific">Glomus cerebriforme</name>
    <dbReference type="NCBI Taxonomy" id="658196"/>
    <lineage>
        <taxon>Eukaryota</taxon>
        <taxon>Fungi</taxon>
        <taxon>Fungi incertae sedis</taxon>
        <taxon>Mucoromycota</taxon>
        <taxon>Glomeromycotina</taxon>
        <taxon>Glomeromycetes</taxon>
        <taxon>Glomerales</taxon>
        <taxon>Glomeraceae</taxon>
        <taxon>Glomus</taxon>
    </lineage>
</organism>
<comment type="caution">
    <text evidence="1">The sequence shown here is derived from an EMBL/GenBank/DDBJ whole genome shotgun (WGS) entry which is preliminary data.</text>
</comment>
<evidence type="ECO:0000313" key="1">
    <source>
        <dbReference type="EMBL" id="RIA83840.1"/>
    </source>
</evidence>
<evidence type="ECO:0000313" key="2">
    <source>
        <dbReference type="Proteomes" id="UP000265703"/>
    </source>
</evidence>
<dbReference type="Proteomes" id="UP000265703">
    <property type="component" value="Unassembled WGS sequence"/>
</dbReference>
<reference evidence="1 2" key="1">
    <citation type="submission" date="2018-06" db="EMBL/GenBank/DDBJ databases">
        <title>Comparative genomics reveals the genomic features of Rhizophagus irregularis, R. cerebriforme, R. diaphanum and Gigaspora rosea, and their symbiotic lifestyle signature.</title>
        <authorList>
            <person name="Morin E."/>
            <person name="San Clemente H."/>
            <person name="Chen E.C.H."/>
            <person name="De La Providencia I."/>
            <person name="Hainaut M."/>
            <person name="Kuo A."/>
            <person name="Kohler A."/>
            <person name="Murat C."/>
            <person name="Tang N."/>
            <person name="Roy S."/>
            <person name="Loubradou J."/>
            <person name="Henrissat B."/>
            <person name="Grigoriev I.V."/>
            <person name="Corradi N."/>
            <person name="Roux C."/>
            <person name="Martin F.M."/>
        </authorList>
    </citation>
    <scope>NUCLEOTIDE SEQUENCE [LARGE SCALE GENOMIC DNA]</scope>
    <source>
        <strain evidence="1 2">DAOM 227022</strain>
    </source>
</reference>
<sequence>MSFINILLQGKIEMLAFVDPSPFNIISKKLFNKIKTNHSIGPVTNDIRKLYKDAIGEINGLEIQFLINKKYVNFEEMKELNFIICEKPLCDLILGQVWLENYVKEIPQLIKDMSQESSDPYLTDSEEEENLCRKCGLDHVISEKVQNSEHVITLLKNITKDT</sequence>
<dbReference type="OrthoDB" id="2434948at2759"/>
<protein>
    <submittedName>
        <fullName evidence="1">Uncharacterized protein</fullName>
    </submittedName>
</protein>
<dbReference type="EMBL" id="QKYT01000538">
    <property type="protein sequence ID" value="RIA83840.1"/>
    <property type="molecule type" value="Genomic_DNA"/>
</dbReference>
<gene>
    <name evidence="1" type="ORF">C1645_785343</name>
</gene>
<proteinExistence type="predicted"/>